<dbReference type="KEGG" id="fno:Fnod_1377"/>
<dbReference type="STRING" id="381764.Fnod_1377"/>
<dbReference type="Proteomes" id="UP000002415">
    <property type="component" value="Chromosome"/>
</dbReference>
<dbReference type="PANTHER" id="PTHR43736:SF1">
    <property type="entry name" value="DIHYDRONEOPTERIN TRIPHOSPHATE DIPHOSPHATASE"/>
    <property type="match status" value="1"/>
</dbReference>
<evidence type="ECO:0000256" key="2">
    <source>
        <dbReference type="RuleBase" id="RU003476"/>
    </source>
</evidence>
<protein>
    <submittedName>
        <fullName evidence="4">NUDIX hydrolase</fullName>
    </submittedName>
</protein>
<feature type="domain" description="Nudix hydrolase" evidence="3">
    <location>
        <begin position="15"/>
        <end position="140"/>
    </location>
</feature>
<dbReference type="PROSITE" id="PS00893">
    <property type="entry name" value="NUDIX_BOX"/>
    <property type="match status" value="1"/>
</dbReference>
<comment type="similarity">
    <text evidence="2">Belongs to the Nudix hydrolase family.</text>
</comment>
<dbReference type="PANTHER" id="PTHR43736">
    <property type="entry name" value="ADP-RIBOSE PYROPHOSPHATASE"/>
    <property type="match status" value="1"/>
</dbReference>
<dbReference type="InterPro" id="IPR015797">
    <property type="entry name" value="NUDIX_hydrolase-like_dom_sf"/>
</dbReference>
<dbReference type="AlphaFoldDB" id="A7HMU1"/>
<name>A7HMU1_FERNB</name>
<dbReference type="GO" id="GO:0016787">
    <property type="term" value="F:hydrolase activity"/>
    <property type="evidence" value="ECO:0007669"/>
    <property type="project" value="UniProtKB-KW"/>
</dbReference>
<dbReference type="HOGENOM" id="CLU_037162_11_2_0"/>
<accession>A7HMU1</accession>
<gene>
    <name evidence="4" type="ordered locus">Fnod_1377</name>
</gene>
<dbReference type="InterPro" id="IPR020084">
    <property type="entry name" value="NUDIX_hydrolase_CS"/>
</dbReference>
<reference evidence="4 5" key="1">
    <citation type="submission" date="2007-07" db="EMBL/GenBank/DDBJ databases">
        <title>Complete sequence of Fervidobacterium nodosum Rt17-B1.</title>
        <authorList>
            <consortium name="US DOE Joint Genome Institute"/>
            <person name="Copeland A."/>
            <person name="Lucas S."/>
            <person name="Lapidus A."/>
            <person name="Barry K."/>
            <person name="Glavina del Rio T."/>
            <person name="Dalin E."/>
            <person name="Tice H."/>
            <person name="Pitluck S."/>
            <person name="Saunders E."/>
            <person name="Brettin T."/>
            <person name="Bruce D."/>
            <person name="Detter J.C."/>
            <person name="Han C."/>
            <person name="Schmutz J."/>
            <person name="Larimer F."/>
            <person name="Land M."/>
            <person name="Hauser L."/>
            <person name="Kyrpides N."/>
            <person name="Mikhailova N."/>
            <person name="Nelson K."/>
            <person name="Gogarten J.P."/>
            <person name="Noll K."/>
            <person name="Richardson P."/>
        </authorList>
    </citation>
    <scope>NUCLEOTIDE SEQUENCE [LARGE SCALE GENOMIC DNA]</scope>
    <source>
        <strain evidence="5">ATCC 35602 / DSM 5306 / Rt17-B1</strain>
    </source>
</reference>
<dbReference type="RefSeq" id="WP_011994531.1">
    <property type="nucleotide sequence ID" value="NC_009718.1"/>
</dbReference>
<dbReference type="eggNOG" id="COG1051">
    <property type="taxonomic scope" value="Bacteria"/>
</dbReference>
<evidence type="ECO:0000313" key="5">
    <source>
        <dbReference type="Proteomes" id="UP000002415"/>
    </source>
</evidence>
<keyword evidence="5" id="KW-1185">Reference proteome</keyword>
<evidence type="ECO:0000259" key="3">
    <source>
        <dbReference type="PROSITE" id="PS51462"/>
    </source>
</evidence>
<dbReference type="InterPro" id="IPR000086">
    <property type="entry name" value="NUDIX_hydrolase_dom"/>
</dbReference>
<evidence type="ECO:0000313" key="4">
    <source>
        <dbReference type="EMBL" id="ABS61224.1"/>
    </source>
</evidence>
<organism evidence="4 5">
    <name type="scientific">Fervidobacterium nodosum (strain ATCC 35602 / DSM 5306 / Rt17-B1)</name>
    <dbReference type="NCBI Taxonomy" id="381764"/>
    <lineage>
        <taxon>Bacteria</taxon>
        <taxon>Thermotogati</taxon>
        <taxon>Thermotogota</taxon>
        <taxon>Thermotogae</taxon>
        <taxon>Thermotogales</taxon>
        <taxon>Fervidobacteriaceae</taxon>
        <taxon>Fervidobacterium</taxon>
    </lineage>
</organism>
<reference evidence="4 5" key="2">
    <citation type="journal article" date="2009" name="Proc. Natl. Acad. Sci. U.S.A.">
        <title>On the chimeric nature, thermophilic origin, and phylogenetic placement of the Thermotogales.</title>
        <authorList>
            <person name="Zhaxybayeva O."/>
            <person name="Swithers K.S."/>
            <person name="Lapierre P."/>
            <person name="Fournier G.P."/>
            <person name="Bickhart D.M."/>
            <person name="DeBoy R.T."/>
            <person name="Nelson K.E."/>
            <person name="Nesbo C.L."/>
            <person name="Doolittle W.F."/>
            <person name="Gogarten J.P."/>
            <person name="Noll K.M."/>
        </authorList>
    </citation>
    <scope>NUCLEOTIDE SEQUENCE [LARGE SCALE GENOMIC DNA]</scope>
    <source>
        <strain evidence="5">ATCC 35602 / DSM 5306 / Rt17-B1</strain>
    </source>
</reference>
<dbReference type="Pfam" id="PF00293">
    <property type="entry name" value="NUDIX"/>
    <property type="match status" value="1"/>
</dbReference>
<evidence type="ECO:0000256" key="1">
    <source>
        <dbReference type="ARBA" id="ARBA00022801"/>
    </source>
</evidence>
<proteinExistence type="inferred from homology"/>
<dbReference type="PRINTS" id="PR00502">
    <property type="entry name" value="NUDIXFAMILY"/>
</dbReference>
<dbReference type="SUPFAM" id="SSF55811">
    <property type="entry name" value="Nudix"/>
    <property type="match status" value="1"/>
</dbReference>
<dbReference type="PROSITE" id="PS51462">
    <property type="entry name" value="NUDIX"/>
    <property type="match status" value="1"/>
</dbReference>
<keyword evidence="1 2" id="KW-0378">Hydrolase</keyword>
<sequence length="171" mass="19796">MKYTEIAQKLIKSPKQRLAVICYAQYDGKILFINRTREPFSGFLVPPGGKVEDGEGIEEAIRREFREETGLELNNLRLKMVTSEEGPEHYNWVLFIFVAELNSDKFIQSDEGELVWVEKDKIFEENLSPIDKALARYILDGSNKVKLAQIKYSEDKSIEDLKIEDLDSIFE</sequence>
<dbReference type="InterPro" id="IPR020476">
    <property type="entry name" value="Nudix_hydrolase"/>
</dbReference>
<dbReference type="OrthoDB" id="9804563at2"/>
<dbReference type="Gene3D" id="3.90.79.10">
    <property type="entry name" value="Nucleoside Triphosphate Pyrophosphohydrolase"/>
    <property type="match status" value="1"/>
</dbReference>
<dbReference type="EMBL" id="CP000771">
    <property type="protein sequence ID" value="ABS61224.1"/>
    <property type="molecule type" value="Genomic_DNA"/>
</dbReference>